<dbReference type="Proteomes" id="UP001432000">
    <property type="component" value="Chromosome"/>
</dbReference>
<dbReference type="PROSITE" id="PS01227">
    <property type="entry name" value="UPF0012"/>
    <property type="match status" value="1"/>
</dbReference>
<dbReference type="CDD" id="cd07581">
    <property type="entry name" value="nitrilase_3"/>
    <property type="match status" value="1"/>
</dbReference>
<dbReference type="RefSeq" id="WP_338889819.1">
    <property type="nucleotide sequence ID" value="NZ_CP147846.1"/>
</dbReference>
<dbReference type="PANTHER" id="PTHR23088">
    <property type="entry name" value="NITRILASE-RELATED"/>
    <property type="match status" value="1"/>
</dbReference>
<dbReference type="EMBL" id="CP147846">
    <property type="protein sequence ID" value="WXG69174.1"/>
    <property type="molecule type" value="Genomic_DNA"/>
</dbReference>
<protein>
    <submittedName>
        <fullName evidence="3">Carbon-nitrogen hydrolase family protein</fullName>
    </submittedName>
</protein>
<dbReference type="GO" id="GO:0016787">
    <property type="term" value="F:hydrolase activity"/>
    <property type="evidence" value="ECO:0007669"/>
    <property type="project" value="UniProtKB-KW"/>
</dbReference>
<dbReference type="InterPro" id="IPR001110">
    <property type="entry name" value="UPF0012_CS"/>
</dbReference>
<dbReference type="Gene3D" id="3.60.110.10">
    <property type="entry name" value="Carbon-nitrogen hydrolase"/>
    <property type="match status" value="1"/>
</dbReference>
<proteinExistence type="inferred from homology"/>
<dbReference type="SUPFAM" id="SSF56317">
    <property type="entry name" value="Carbon-nitrogen hydrolase"/>
    <property type="match status" value="1"/>
</dbReference>
<organism evidence="3 4">
    <name type="scientific">Rhodococcus sovatensis</name>
    <dbReference type="NCBI Taxonomy" id="1805840"/>
    <lineage>
        <taxon>Bacteria</taxon>
        <taxon>Bacillati</taxon>
        <taxon>Actinomycetota</taxon>
        <taxon>Actinomycetes</taxon>
        <taxon>Mycobacteriales</taxon>
        <taxon>Nocardiaceae</taxon>
        <taxon>Rhodococcus</taxon>
    </lineage>
</organism>
<dbReference type="Pfam" id="PF00795">
    <property type="entry name" value="CN_hydrolase"/>
    <property type="match status" value="1"/>
</dbReference>
<comment type="similarity">
    <text evidence="1">Belongs to the carbon-nitrogen hydrolase superfamily. NIT1/NIT2 family.</text>
</comment>
<evidence type="ECO:0000259" key="2">
    <source>
        <dbReference type="PROSITE" id="PS50263"/>
    </source>
</evidence>
<sequence>MSTTIRISLAQVTSGTEPSDNLKIIDKHARAAHQAGSTIVVFPEAMMRCFGGPIRTIAEPLDGPWADAVREIAKSIGITIVAGMFTPADEGRVANTLLITGPTVDASYDKIHLFDAFGFAESDTVAPGSEPLTVQIDGVTVGFATCYDIRFPALFQKLGDLGAELVVVPASWGSGPGKVEQWSLLARARALDSTAYVAACDQAEPAEAEGTAPLGVGHSVVSSPTGEVLGELDATPGLLTVDIDTGLVDAVRKKLPVLANRRQF</sequence>
<keyword evidence="3" id="KW-0378">Hydrolase</keyword>
<dbReference type="PROSITE" id="PS50263">
    <property type="entry name" value="CN_HYDROLASE"/>
    <property type="match status" value="1"/>
</dbReference>
<dbReference type="PANTHER" id="PTHR23088:SF27">
    <property type="entry name" value="DEAMINATED GLUTATHIONE AMIDASE"/>
    <property type="match status" value="1"/>
</dbReference>
<evidence type="ECO:0000313" key="4">
    <source>
        <dbReference type="Proteomes" id="UP001432000"/>
    </source>
</evidence>
<feature type="domain" description="CN hydrolase" evidence="2">
    <location>
        <begin position="5"/>
        <end position="245"/>
    </location>
</feature>
<dbReference type="InterPro" id="IPR003010">
    <property type="entry name" value="C-N_Hydrolase"/>
</dbReference>
<evidence type="ECO:0000313" key="3">
    <source>
        <dbReference type="EMBL" id="WXG69174.1"/>
    </source>
</evidence>
<gene>
    <name evidence="3" type="ORF">WDS16_00995</name>
</gene>
<accession>A0ABZ2PJ34</accession>
<keyword evidence="4" id="KW-1185">Reference proteome</keyword>
<dbReference type="InterPro" id="IPR036526">
    <property type="entry name" value="C-N_Hydrolase_sf"/>
</dbReference>
<name>A0ABZ2PJ34_9NOCA</name>
<reference evidence="3 4" key="1">
    <citation type="submission" date="2024-03" db="EMBL/GenBank/DDBJ databases">
        <title>Natural products discovery in diverse microorganisms through a two-stage MS feature dereplication strategy.</title>
        <authorList>
            <person name="Zhang R."/>
        </authorList>
    </citation>
    <scope>NUCLEOTIDE SEQUENCE [LARGE SCALE GENOMIC DNA]</scope>
    <source>
        <strain evidence="3 4">18930</strain>
    </source>
</reference>
<evidence type="ECO:0000256" key="1">
    <source>
        <dbReference type="ARBA" id="ARBA00010613"/>
    </source>
</evidence>